<dbReference type="EMBL" id="VTFT01000001">
    <property type="protein sequence ID" value="TYT27091.1"/>
    <property type="molecule type" value="Genomic_DNA"/>
</dbReference>
<proteinExistence type="predicted"/>
<dbReference type="Pfam" id="PF01370">
    <property type="entry name" value="Epimerase"/>
    <property type="match status" value="1"/>
</dbReference>
<dbReference type="Proteomes" id="UP000324973">
    <property type="component" value="Unassembled WGS sequence"/>
</dbReference>
<dbReference type="Gene3D" id="3.40.50.720">
    <property type="entry name" value="NAD(P)-binding Rossmann-like Domain"/>
    <property type="match status" value="2"/>
</dbReference>
<evidence type="ECO:0000313" key="2">
    <source>
        <dbReference type="EMBL" id="TYT27091.1"/>
    </source>
</evidence>
<reference evidence="2 3" key="1">
    <citation type="submission" date="2019-08" db="EMBL/GenBank/DDBJ databases">
        <title>Luteimonas viscosus sp. nov., isolated from soil of a sunflower field.</title>
        <authorList>
            <person name="Jianli Z."/>
            <person name="Ying Z."/>
        </authorList>
    </citation>
    <scope>NUCLEOTIDE SEQUENCE [LARGE SCALE GENOMIC DNA]</scope>
    <source>
        <strain evidence="2 3">XBU10</strain>
    </source>
</reference>
<organism evidence="2 3">
    <name type="scientific">Luteimonas viscosa</name>
    <dbReference type="NCBI Taxonomy" id="1132694"/>
    <lineage>
        <taxon>Bacteria</taxon>
        <taxon>Pseudomonadati</taxon>
        <taxon>Pseudomonadota</taxon>
        <taxon>Gammaproteobacteria</taxon>
        <taxon>Lysobacterales</taxon>
        <taxon>Lysobacteraceae</taxon>
        <taxon>Luteimonas</taxon>
    </lineage>
</organism>
<dbReference type="SUPFAM" id="SSF51735">
    <property type="entry name" value="NAD(P)-binding Rossmann-fold domains"/>
    <property type="match status" value="1"/>
</dbReference>
<dbReference type="InterPro" id="IPR001509">
    <property type="entry name" value="Epimerase_deHydtase"/>
</dbReference>
<evidence type="ECO:0000313" key="3">
    <source>
        <dbReference type="Proteomes" id="UP000324973"/>
    </source>
</evidence>
<dbReference type="GO" id="GO:0044877">
    <property type="term" value="F:protein-containing complex binding"/>
    <property type="evidence" value="ECO:0007669"/>
    <property type="project" value="TreeGrafter"/>
</dbReference>
<name>A0A5D4XUC7_9GAMM</name>
<dbReference type="InterPro" id="IPR051207">
    <property type="entry name" value="ComplexI_NDUFA9_subunit"/>
</dbReference>
<dbReference type="PANTHER" id="PTHR12126:SF11">
    <property type="entry name" value="NADH DEHYDROGENASE [UBIQUINONE] 1 ALPHA SUBCOMPLEX SUBUNIT 9, MITOCHONDRIAL"/>
    <property type="match status" value="1"/>
</dbReference>
<keyword evidence="3" id="KW-1185">Reference proteome</keyword>
<accession>A0A5D4XUC7</accession>
<dbReference type="AlphaFoldDB" id="A0A5D4XUC7"/>
<dbReference type="OrthoDB" id="5565437at2"/>
<dbReference type="InterPro" id="IPR036291">
    <property type="entry name" value="NAD(P)-bd_dom_sf"/>
</dbReference>
<evidence type="ECO:0000259" key="1">
    <source>
        <dbReference type="Pfam" id="PF01370"/>
    </source>
</evidence>
<feature type="domain" description="NAD-dependent epimerase/dehydratase" evidence="1">
    <location>
        <begin position="125"/>
        <end position="197"/>
    </location>
</feature>
<gene>
    <name evidence="2" type="ORF">FZO89_12950</name>
</gene>
<sequence>MAAPRVGRTALVFGGSGQIGRPLLARLADAGWEARAVSRHAQPAAEGVRWLRGDLAGCHDLPAQVDAILSCGPLDAFAAWFARGEVACGRVVAFGSTSVEVKQASADAAERDVARRLREAEARLFEAAAARGIGATVLRPTLVYGVGRDATLTRIAALAQRLHGFALPADATGLRQPVHVDDLAAAAMACLDAGDAHAKAYALPGGESLAYREMVRRVLATLPSQPRLVVLPPPLFRALLAPARLAGLAAGFNDAALARMREDLVFDAAPAHRDFGYAPRPFVPDAAMFTPPA</sequence>
<dbReference type="RefSeq" id="WP_149103645.1">
    <property type="nucleotide sequence ID" value="NZ_VTFT01000001.1"/>
</dbReference>
<protein>
    <submittedName>
        <fullName evidence="2">Nucleoside-diphosphate sugar epimerase</fullName>
    </submittedName>
</protein>
<dbReference type="PANTHER" id="PTHR12126">
    <property type="entry name" value="NADH-UBIQUINONE OXIDOREDUCTASE 39 KDA SUBUNIT-RELATED"/>
    <property type="match status" value="1"/>
</dbReference>
<comment type="caution">
    <text evidence="2">The sequence shown here is derived from an EMBL/GenBank/DDBJ whole genome shotgun (WGS) entry which is preliminary data.</text>
</comment>